<dbReference type="PANTHER" id="PTHR37937">
    <property type="entry name" value="CONJUGATIVE TRANSFER: DNA TRANSPORT"/>
    <property type="match status" value="1"/>
</dbReference>
<dbReference type="Gene3D" id="3.40.50.300">
    <property type="entry name" value="P-loop containing nucleotide triphosphate hydrolases"/>
    <property type="match status" value="1"/>
</dbReference>
<evidence type="ECO:0000256" key="3">
    <source>
        <dbReference type="ARBA" id="ARBA00022475"/>
    </source>
</evidence>
<evidence type="ECO:0000256" key="6">
    <source>
        <dbReference type="ARBA" id="ARBA00023136"/>
    </source>
</evidence>
<feature type="region of interest" description="Disordered" evidence="7">
    <location>
        <begin position="505"/>
        <end position="526"/>
    </location>
</feature>
<dbReference type="PANTHER" id="PTHR37937:SF1">
    <property type="entry name" value="CONJUGATIVE TRANSFER: DNA TRANSPORT"/>
    <property type="match status" value="1"/>
</dbReference>
<keyword evidence="4 8" id="KW-0812">Transmembrane</keyword>
<dbReference type="Proteomes" id="UP000324392">
    <property type="component" value="Plasmid pSsyis1"/>
</dbReference>
<evidence type="ECO:0000256" key="2">
    <source>
        <dbReference type="ARBA" id="ARBA00008806"/>
    </source>
</evidence>
<dbReference type="GO" id="GO:0005886">
    <property type="term" value="C:plasma membrane"/>
    <property type="evidence" value="ECO:0007669"/>
    <property type="project" value="UniProtKB-SubCell"/>
</dbReference>
<dbReference type="Pfam" id="PF02534">
    <property type="entry name" value="T4SS-DNA_transf"/>
    <property type="match status" value="1"/>
</dbReference>
<sequence>MEKCKLTPGQWGFIGLLVCLLTVGIASVLVYPMNGVGLRRFLHTYQFSMLGRILFDSNIRDDIRWNAVLSLLYGFLASVVIAGALIIKTAMQKPSLYGDAKFASDADIRRSKAVTWGDESKGGVIIGRYKGKLLRYIAPDFISMGAGTRAGKGAAIVIPNLLAWLFSVIVLDPKQECYKITSKFRQLIMGQKVYLLDPFSSKTHGFNPLFYIDLSHEKGSGYLLNLAETLWNSSGLTGTEAHFNSAAGRVFIGYTQLLYILINHGQEYLEEYDIKPVFSIGTVLDLYYAVNRESLLVNGDESECPSIREKVANNGTEREQYLLRDALNKIKEYNDLGDEPRSSTEGTFLKKLNLFTLPLFRKATDRNDFDLRLLRKERMTIYLGINADDLKIADDFLNLFFNFAIDISMRENPDFETDNKYDVLFLLDEFPAVGAMHYIKKASGFIAGFKLKLLTIYQNISQLIEIYGEMGAKTLLSGHPCRVIYAVSEKEDADKFSAQLGYTTTKSTGKSRNRNKGSVSQGESENEAQRALVLPQELGPLKFNEEFILLKGENPIKCEKALYFNDPYFMDRLCAVSPKLRERVASMNNGSSMVKKGLKYPPKKTCCHWGSLKQTLFNVRRYIKYIKHCFCYKQKPSLIHYRNIDYLFRQ</sequence>
<dbReference type="CDD" id="cd01127">
    <property type="entry name" value="TrwB_TraG_TraD_VirD4"/>
    <property type="match status" value="1"/>
</dbReference>
<dbReference type="AlphaFoldDB" id="A0A455VQZ6"/>
<protein>
    <submittedName>
        <fullName evidence="9">TaxB conjugal transfer protein</fullName>
    </submittedName>
</protein>
<feature type="transmembrane region" description="Helical" evidence="8">
    <location>
        <begin position="12"/>
        <end position="33"/>
    </location>
</feature>
<evidence type="ECO:0000313" key="9">
    <source>
        <dbReference type="EMBL" id="BBI93028.1"/>
    </source>
</evidence>
<reference evidence="9 10" key="1">
    <citation type="submission" date="2019-03" db="EMBL/GenBank/DDBJ databases">
        <title>The genome sequence of Candidatus Serratia symbiotica strain IS.</title>
        <authorList>
            <person name="Nikoh N."/>
            <person name="Koga R."/>
            <person name="Oshima K."/>
            <person name="Hattori M."/>
            <person name="Fukatsu T."/>
        </authorList>
    </citation>
    <scope>NUCLEOTIDE SEQUENCE [LARGE SCALE GENOMIC DNA]</scope>
    <source>
        <strain evidence="9 10">IS</strain>
        <plasmid evidence="10">pssyis1 dna</plasmid>
    </source>
</reference>
<keyword evidence="9" id="KW-0614">Plasmid</keyword>
<evidence type="ECO:0000256" key="5">
    <source>
        <dbReference type="ARBA" id="ARBA00022989"/>
    </source>
</evidence>
<proteinExistence type="inferred from homology"/>
<dbReference type="SUPFAM" id="SSF52540">
    <property type="entry name" value="P-loop containing nucleoside triphosphate hydrolases"/>
    <property type="match status" value="1"/>
</dbReference>
<dbReference type="InterPro" id="IPR003688">
    <property type="entry name" value="TraG/VirD4"/>
</dbReference>
<keyword evidence="6 8" id="KW-0472">Membrane</keyword>
<evidence type="ECO:0000256" key="7">
    <source>
        <dbReference type="SAM" id="MobiDB-lite"/>
    </source>
</evidence>
<geneLocation type="plasmid" evidence="10">
    <name>pssyis1 dna</name>
</geneLocation>
<keyword evidence="5 8" id="KW-1133">Transmembrane helix</keyword>
<evidence type="ECO:0000256" key="4">
    <source>
        <dbReference type="ARBA" id="ARBA00022692"/>
    </source>
</evidence>
<dbReference type="InterPro" id="IPR051539">
    <property type="entry name" value="T4SS-coupling_protein"/>
</dbReference>
<gene>
    <name evidence="9" type="primary">taxB</name>
    <name evidence="9" type="ORF">SSYIS1_40250</name>
</gene>
<dbReference type="EMBL" id="AP019532">
    <property type="protein sequence ID" value="BBI93028.1"/>
    <property type="molecule type" value="Genomic_DNA"/>
</dbReference>
<dbReference type="InterPro" id="IPR027417">
    <property type="entry name" value="P-loop_NTPase"/>
</dbReference>
<accession>A0A455VQZ6</accession>
<comment type="subcellular location">
    <subcellularLocation>
        <location evidence="1">Cell membrane</location>
        <topology evidence="1">Multi-pass membrane protein</topology>
    </subcellularLocation>
</comment>
<evidence type="ECO:0000313" key="10">
    <source>
        <dbReference type="Proteomes" id="UP000324392"/>
    </source>
</evidence>
<evidence type="ECO:0000256" key="8">
    <source>
        <dbReference type="SAM" id="Phobius"/>
    </source>
</evidence>
<organism evidence="9 10">
    <name type="scientific">Serratia symbiotica</name>
    <dbReference type="NCBI Taxonomy" id="138074"/>
    <lineage>
        <taxon>Bacteria</taxon>
        <taxon>Pseudomonadati</taxon>
        <taxon>Pseudomonadota</taxon>
        <taxon>Gammaproteobacteria</taxon>
        <taxon>Enterobacterales</taxon>
        <taxon>Yersiniaceae</taxon>
        <taxon>Serratia</taxon>
    </lineage>
</organism>
<comment type="similarity">
    <text evidence="2">Belongs to the VirD4/TraG family.</text>
</comment>
<keyword evidence="3" id="KW-1003">Cell membrane</keyword>
<feature type="transmembrane region" description="Helical" evidence="8">
    <location>
        <begin position="67"/>
        <end position="87"/>
    </location>
</feature>
<name>A0A455VQZ6_9GAMM</name>
<evidence type="ECO:0000256" key="1">
    <source>
        <dbReference type="ARBA" id="ARBA00004651"/>
    </source>
</evidence>